<evidence type="ECO:0000313" key="1">
    <source>
        <dbReference type="EMBL" id="XCM39555.1"/>
    </source>
</evidence>
<organism evidence="1">
    <name type="scientific">Planktothricoides raciborskii GIHE-MW2</name>
    <dbReference type="NCBI Taxonomy" id="2792601"/>
    <lineage>
        <taxon>Bacteria</taxon>
        <taxon>Bacillati</taxon>
        <taxon>Cyanobacteriota</taxon>
        <taxon>Cyanophyceae</taxon>
        <taxon>Oscillatoriophycideae</taxon>
        <taxon>Oscillatoriales</taxon>
        <taxon>Oscillatoriaceae</taxon>
        <taxon>Planktothricoides</taxon>
    </lineage>
</organism>
<accession>A0AAU8JL68</accession>
<dbReference type="EMBL" id="CP159837">
    <property type="protein sequence ID" value="XCM39555.1"/>
    <property type="molecule type" value="Genomic_DNA"/>
</dbReference>
<dbReference type="RefSeq" id="WP_354636202.1">
    <property type="nucleotide sequence ID" value="NZ_CP159837.1"/>
</dbReference>
<evidence type="ECO:0008006" key="2">
    <source>
        <dbReference type="Google" id="ProtNLM"/>
    </source>
</evidence>
<dbReference type="AlphaFoldDB" id="A0AAU8JL68"/>
<protein>
    <recommendedName>
        <fullName evidence="2">Transposase</fullName>
    </recommendedName>
</protein>
<name>A0AAU8JL68_9CYAN</name>
<reference evidence="1" key="1">
    <citation type="submission" date="2024-07" db="EMBL/GenBank/DDBJ databases">
        <authorList>
            <person name="Kim Y.J."/>
            <person name="Jeong J.Y."/>
        </authorList>
    </citation>
    <scope>NUCLEOTIDE SEQUENCE</scope>
    <source>
        <strain evidence="1">GIHE-MW2</strain>
    </source>
</reference>
<gene>
    <name evidence="1" type="ORF">ABWT76_002496</name>
</gene>
<sequence length="53" mass="6235">MVETVYWSQGAWSEGAWSEDDLMQFKSGLNWRSRYQTSLIIPELANPQRTKNK</sequence>
<proteinExistence type="predicted"/>